<dbReference type="RefSeq" id="WP_394841839.1">
    <property type="nucleotide sequence ID" value="NZ_CP089982.1"/>
</dbReference>
<dbReference type="InterPro" id="IPR005325">
    <property type="entry name" value="DUF308_memb"/>
</dbReference>
<gene>
    <name evidence="3" type="ORF">LZC95_32785</name>
</gene>
<keyword evidence="2" id="KW-0472">Membrane</keyword>
<keyword evidence="2" id="KW-1133">Transmembrane helix</keyword>
<dbReference type="EMBL" id="CP089982">
    <property type="protein sequence ID" value="WXA91219.1"/>
    <property type="molecule type" value="Genomic_DNA"/>
</dbReference>
<name>A0ABZ2JZI0_9BACT</name>
<feature type="transmembrane region" description="Helical" evidence="2">
    <location>
        <begin position="57"/>
        <end position="75"/>
    </location>
</feature>
<evidence type="ECO:0000256" key="2">
    <source>
        <dbReference type="SAM" id="Phobius"/>
    </source>
</evidence>
<accession>A0ABZ2JZI0</accession>
<dbReference type="Pfam" id="PF03729">
    <property type="entry name" value="DUF308"/>
    <property type="match status" value="1"/>
</dbReference>
<feature type="transmembrane region" description="Helical" evidence="2">
    <location>
        <begin position="172"/>
        <end position="195"/>
    </location>
</feature>
<feature type="transmembrane region" description="Helical" evidence="2">
    <location>
        <begin position="33"/>
        <end position="51"/>
    </location>
</feature>
<reference evidence="3 4" key="1">
    <citation type="submission" date="2021-12" db="EMBL/GenBank/DDBJ databases">
        <title>Discovery of the Pendulisporaceae a myxobacterial family with distinct sporulation behavior and unique specialized metabolism.</title>
        <authorList>
            <person name="Garcia R."/>
            <person name="Popoff A."/>
            <person name="Bader C.D."/>
            <person name="Loehr J."/>
            <person name="Walesch S."/>
            <person name="Walt C."/>
            <person name="Boldt J."/>
            <person name="Bunk B."/>
            <person name="Haeckl F.J.F.P.J."/>
            <person name="Gunesch A.P."/>
            <person name="Birkelbach J."/>
            <person name="Nuebel U."/>
            <person name="Pietschmann T."/>
            <person name="Bach T."/>
            <person name="Mueller R."/>
        </authorList>
    </citation>
    <scope>NUCLEOTIDE SEQUENCE [LARGE SCALE GENOMIC DNA]</scope>
    <source>
        <strain evidence="3 4">MSr12523</strain>
    </source>
</reference>
<feature type="transmembrane region" description="Helical" evidence="2">
    <location>
        <begin position="146"/>
        <end position="166"/>
    </location>
</feature>
<evidence type="ECO:0000256" key="1">
    <source>
        <dbReference type="SAM" id="MobiDB-lite"/>
    </source>
</evidence>
<keyword evidence="2" id="KW-0812">Transmembrane</keyword>
<keyword evidence="4" id="KW-1185">Reference proteome</keyword>
<organism evidence="3 4">
    <name type="scientific">Pendulispora brunnea</name>
    <dbReference type="NCBI Taxonomy" id="2905690"/>
    <lineage>
        <taxon>Bacteria</taxon>
        <taxon>Pseudomonadati</taxon>
        <taxon>Myxococcota</taxon>
        <taxon>Myxococcia</taxon>
        <taxon>Myxococcales</taxon>
        <taxon>Sorangiineae</taxon>
        <taxon>Pendulisporaceae</taxon>
        <taxon>Pendulispora</taxon>
    </lineage>
</organism>
<proteinExistence type="predicted"/>
<protein>
    <submittedName>
        <fullName evidence="3">DUF308 domain-containing protein</fullName>
    </submittedName>
</protein>
<sequence>MTAARNYPENAMKNAPVRRDSTSSSSPWLKTYYFIRAAVSIGWIATALAIGKNVPTLSAILLVAYPAWDAIANFLDAHKSGGLRANVSQTLNLVISVITAICVAVALGVSMNAVITVFGGWAILSGLFQLATGIRRRKSAGAQWPMVLSGAQSALAGASFFKMAAAATPPSIVAIAPYAAFGAFYFLVSALWLTFKKVRPHTAALPG</sequence>
<evidence type="ECO:0000313" key="4">
    <source>
        <dbReference type="Proteomes" id="UP001379533"/>
    </source>
</evidence>
<feature type="region of interest" description="Disordered" evidence="1">
    <location>
        <begin position="1"/>
        <end position="25"/>
    </location>
</feature>
<dbReference type="Proteomes" id="UP001379533">
    <property type="component" value="Chromosome"/>
</dbReference>
<feature type="transmembrane region" description="Helical" evidence="2">
    <location>
        <begin position="113"/>
        <end position="134"/>
    </location>
</feature>
<feature type="transmembrane region" description="Helical" evidence="2">
    <location>
        <begin position="87"/>
        <end position="107"/>
    </location>
</feature>
<evidence type="ECO:0000313" key="3">
    <source>
        <dbReference type="EMBL" id="WXA91219.1"/>
    </source>
</evidence>